<dbReference type="InterPro" id="IPR043519">
    <property type="entry name" value="NT_sf"/>
</dbReference>
<name>A0ABQ1I2L6_9ALTE</name>
<gene>
    <name evidence="2" type="ORF">GCM10007414_19530</name>
</gene>
<reference evidence="3" key="1">
    <citation type="journal article" date="2019" name="Int. J. Syst. Evol. Microbiol.">
        <title>The Global Catalogue of Microorganisms (GCM) 10K type strain sequencing project: providing services to taxonomists for standard genome sequencing and annotation.</title>
        <authorList>
            <consortium name="The Broad Institute Genomics Platform"/>
            <consortium name="The Broad Institute Genome Sequencing Center for Infectious Disease"/>
            <person name="Wu L."/>
            <person name="Ma J."/>
        </authorList>
    </citation>
    <scope>NUCLEOTIDE SEQUENCE [LARGE SCALE GENOMIC DNA]</scope>
    <source>
        <strain evidence="3">CGMCC 1.10131</strain>
    </source>
</reference>
<dbReference type="Gene3D" id="3.30.460.10">
    <property type="entry name" value="Beta Polymerase, domain 2"/>
    <property type="match status" value="1"/>
</dbReference>
<dbReference type="SUPFAM" id="SSF81301">
    <property type="entry name" value="Nucleotidyltransferase"/>
    <property type="match status" value="1"/>
</dbReference>
<protein>
    <submittedName>
        <fullName evidence="2">Nucleotidyltransferase</fullName>
    </submittedName>
</protein>
<evidence type="ECO:0000313" key="3">
    <source>
        <dbReference type="Proteomes" id="UP000651977"/>
    </source>
</evidence>
<accession>A0ABQ1I2L6</accession>
<dbReference type="EMBL" id="BMDY01000010">
    <property type="protein sequence ID" value="GGB06329.1"/>
    <property type="molecule type" value="Genomic_DNA"/>
</dbReference>
<dbReference type="Pfam" id="PF01909">
    <property type="entry name" value="NTP_transf_2"/>
    <property type="match status" value="1"/>
</dbReference>
<keyword evidence="3" id="KW-1185">Reference proteome</keyword>
<proteinExistence type="predicted"/>
<evidence type="ECO:0000313" key="2">
    <source>
        <dbReference type="EMBL" id="GGB06329.1"/>
    </source>
</evidence>
<dbReference type="Proteomes" id="UP000651977">
    <property type="component" value="Unassembled WGS sequence"/>
</dbReference>
<feature type="domain" description="Polymerase nucleotidyl transferase" evidence="1">
    <location>
        <begin position="11"/>
        <end position="87"/>
    </location>
</feature>
<evidence type="ECO:0000259" key="1">
    <source>
        <dbReference type="Pfam" id="PF01909"/>
    </source>
</evidence>
<sequence length="274" mass="31339">MMNESAHFLALVDELSSLSQVDALLLAGSRATGLADDDSDYDLYVYLNAPLSLASRQQILDKYCRYIELNNQFWETEDDAILHDGIEVELIYRDFEFLNQHLQQLLLHHQASVGYSTCIWANLLDSKILYDANGLAGQLQQRYKLAYPQALQQAIIDKNLPLLLEQIPAYSHQLAKALQRQDRVSLNHRCSEYLASYFDVLFALNQLPHPGEKRMLNYAESHCQRRPQQLRRNIEALLSEVGQGQACLLERLKILSQGLCQCIEEHPDLELPGI</sequence>
<organism evidence="2 3">
    <name type="scientific">Agarivorans gilvus</name>
    <dbReference type="NCBI Taxonomy" id="680279"/>
    <lineage>
        <taxon>Bacteria</taxon>
        <taxon>Pseudomonadati</taxon>
        <taxon>Pseudomonadota</taxon>
        <taxon>Gammaproteobacteria</taxon>
        <taxon>Alteromonadales</taxon>
        <taxon>Alteromonadaceae</taxon>
        <taxon>Agarivorans</taxon>
    </lineage>
</organism>
<dbReference type="InterPro" id="IPR002934">
    <property type="entry name" value="Polymerase_NTP_transf_dom"/>
</dbReference>
<dbReference type="RefSeq" id="WP_229711172.1">
    <property type="nucleotide sequence ID" value="NZ_BMDY01000010.1"/>
</dbReference>
<comment type="caution">
    <text evidence="2">The sequence shown here is derived from an EMBL/GenBank/DDBJ whole genome shotgun (WGS) entry which is preliminary data.</text>
</comment>
<dbReference type="CDD" id="cd05403">
    <property type="entry name" value="NT_KNTase_like"/>
    <property type="match status" value="1"/>
</dbReference>